<dbReference type="Proteomes" id="UP000551758">
    <property type="component" value="Unassembled WGS sequence"/>
</dbReference>
<dbReference type="PANTHER" id="PTHR12296:SF16">
    <property type="entry name" value="C-MYC PROMOTER-BINDING PROTEIN"/>
    <property type="match status" value="1"/>
</dbReference>
<dbReference type="AlphaFoldDB" id="A0A7J7F2V2"/>
<dbReference type="GO" id="GO:0032483">
    <property type="term" value="P:regulation of Rab protein signal transduction"/>
    <property type="evidence" value="ECO:0007669"/>
    <property type="project" value="TreeGrafter"/>
</dbReference>
<dbReference type="InterPro" id="IPR051696">
    <property type="entry name" value="DENN_Domain_GEFs"/>
</dbReference>
<keyword evidence="2" id="KW-1185">Reference proteome</keyword>
<name>A0A7J7F2V2_DICBM</name>
<dbReference type="GO" id="GO:0005085">
    <property type="term" value="F:guanyl-nucleotide exchange factor activity"/>
    <property type="evidence" value="ECO:0007669"/>
    <property type="project" value="UniProtKB-ARBA"/>
</dbReference>
<proteinExistence type="predicted"/>
<dbReference type="EMBL" id="JACDTQ010001475">
    <property type="protein sequence ID" value="KAF5922382.1"/>
    <property type="molecule type" value="Genomic_DNA"/>
</dbReference>
<comment type="caution">
    <text evidence="1">The sequence shown here is derived from an EMBL/GenBank/DDBJ whole genome shotgun (WGS) entry which is preliminary data.</text>
</comment>
<gene>
    <name evidence="1" type="ORF">HPG69_009422</name>
</gene>
<protein>
    <submittedName>
        <fullName evidence="1">Uncharacterized protein</fullName>
    </submittedName>
</protein>
<sequence length="196" mass="22745">MYFLSSFQVRRGTLASQHQPLVWTHLSSLFKGVFRMAWSVSIHDPLDKEDTGGQKLLLQAAHSCLTRSGKKELESLLENEDHHTITAADFVDPHPIVFWNLVWYFRHCDFPGNIPGLILFSEHCNKYSKILHHCSLKMYPMVPLLQKRDNSFNQELLKSMVKSMVKSIKISIYGPMSQILETLNKCPHFKRQQSLY</sequence>
<evidence type="ECO:0000313" key="2">
    <source>
        <dbReference type="Proteomes" id="UP000551758"/>
    </source>
</evidence>
<evidence type="ECO:0000313" key="1">
    <source>
        <dbReference type="EMBL" id="KAF5922382.1"/>
    </source>
</evidence>
<accession>A0A7J7F2V2</accession>
<reference evidence="1 2" key="1">
    <citation type="journal article" date="2020" name="Mol. Biol. Evol.">
        <title>Interspecific Gene Flow and the Evolution of Specialization in Black and White Rhinoceros.</title>
        <authorList>
            <person name="Moodley Y."/>
            <person name="Westbury M.V."/>
            <person name="Russo I.M."/>
            <person name="Gopalakrishnan S."/>
            <person name="Rakotoarivelo A."/>
            <person name="Olsen R.A."/>
            <person name="Prost S."/>
            <person name="Tunstall T."/>
            <person name="Ryder O.A."/>
            <person name="Dalen L."/>
            <person name="Bruford M.W."/>
        </authorList>
    </citation>
    <scope>NUCLEOTIDE SEQUENCE [LARGE SCALE GENOMIC DNA]</scope>
    <source>
        <strain evidence="1">SBR-YM</strain>
        <tissue evidence="1">Skin</tissue>
    </source>
</reference>
<dbReference type="GO" id="GO:0031410">
    <property type="term" value="C:cytoplasmic vesicle"/>
    <property type="evidence" value="ECO:0007669"/>
    <property type="project" value="TreeGrafter"/>
</dbReference>
<organism evidence="1 2">
    <name type="scientific">Diceros bicornis minor</name>
    <name type="common">South-central black rhinoceros</name>
    <dbReference type="NCBI Taxonomy" id="77932"/>
    <lineage>
        <taxon>Eukaryota</taxon>
        <taxon>Metazoa</taxon>
        <taxon>Chordata</taxon>
        <taxon>Craniata</taxon>
        <taxon>Vertebrata</taxon>
        <taxon>Euteleostomi</taxon>
        <taxon>Mammalia</taxon>
        <taxon>Eutheria</taxon>
        <taxon>Laurasiatheria</taxon>
        <taxon>Perissodactyla</taxon>
        <taxon>Rhinocerotidae</taxon>
        <taxon>Diceros</taxon>
    </lineage>
</organism>
<dbReference type="PANTHER" id="PTHR12296">
    <property type="entry name" value="DENN DOMAIN-CONTAINING PROTEIN 4"/>
    <property type="match status" value="1"/>
</dbReference>